<reference evidence="2 3" key="1">
    <citation type="submission" date="2024-09" db="EMBL/GenBank/DDBJ databases">
        <authorList>
            <person name="Sun Q."/>
            <person name="Mori K."/>
        </authorList>
    </citation>
    <scope>NUCLEOTIDE SEQUENCE [LARGE SCALE GENOMIC DNA]</scope>
    <source>
        <strain evidence="2 3">CCM 3426</strain>
    </source>
</reference>
<dbReference type="SUPFAM" id="SSF47336">
    <property type="entry name" value="ACP-like"/>
    <property type="match status" value="1"/>
</dbReference>
<feature type="domain" description="Carrier" evidence="1">
    <location>
        <begin position="4"/>
        <end position="79"/>
    </location>
</feature>
<protein>
    <submittedName>
        <fullName evidence="2">Phosphopantetheine-binding protein</fullName>
    </submittedName>
</protein>
<sequence>MRDTDPVDVDRHVTDIWNTVLDVGADECDATFGELGGTALAALRMAAQIQDRLGVAVDLATLLHDGTLDALLGQVRARALSEM</sequence>
<evidence type="ECO:0000313" key="3">
    <source>
        <dbReference type="Proteomes" id="UP001589647"/>
    </source>
</evidence>
<gene>
    <name evidence="2" type="ORF">ACFFV7_26145</name>
</gene>
<evidence type="ECO:0000259" key="1">
    <source>
        <dbReference type="PROSITE" id="PS50075"/>
    </source>
</evidence>
<dbReference type="InterPro" id="IPR009081">
    <property type="entry name" value="PP-bd_ACP"/>
</dbReference>
<name>A0ABV5IKW0_9ACTN</name>
<dbReference type="EMBL" id="JBHMEI010000020">
    <property type="protein sequence ID" value="MFB9204700.1"/>
    <property type="molecule type" value="Genomic_DNA"/>
</dbReference>
<dbReference type="Proteomes" id="UP001589647">
    <property type="component" value="Unassembled WGS sequence"/>
</dbReference>
<proteinExistence type="predicted"/>
<evidence type="ECO:0000313" key="2">
    <source>
        <dbReference type="EMBL" id="MFB9204700.1"/>
    </source>
</evidence>
<accession>A0ABV5IKW0</accession>
<keyword evidence="3" id="KW-1185">Reference proteome</keyword>
<organism evidence="2 3">
    <name type="scientific">Nonomuraea spiralis</name>
    <dbReference type="NCBI Taxonomy" id="46182"/>
    <lineage>
        <taxon>Bacteria</taxon>
        <taxon>Bacillati</taxon>
        <taxon>Actinomycetota</taxon>
        <taxon>Actinomycetes</taxon>
        <taxon>Streptosporangiales</taxon>
        <taxon>Streptosporangiaceae</taxon>
        <taxon>Nonomuraea</taxon>
    </lineage>
</organism>
<dbReference type="InterPro" id="IPR036736">
    <property type="entry name" value="ACP-like_sf"/>
</dbReference>
<comment type="caution">
    <text evidence="2">The sequence shown here is derived from an EMBL/GenBank/DDBJ whole genome shotgun (WGS) entry which is preliminary data.</text>
</comment>
<dbReference type="Pfam" id="PF00550">
    <property type="entry name" value="PP-binding"/>
    <property type="match status" value="1"/>
</dbReference>
<dbReference type="PROSITE" id="PS50075">
    <property type="entry name" value="CARRIER"/>
    <property type="match status" value="1"/>
</dbReference>
<dbReference type="Gene3D" id="1.10.1200.10">
    <property type="entry name" value="ACP-like"/>
    <property type="match status" value="1"/>
</dbReference>
<dbReference type="RefSeq" id="WP_189650260.1">
    <property type="nucleotide sequence ID" value="NZ_BMRC01000013.1"/>
</dbReference>